<feature type="region of interest" description="Disordered" evidence="1">
    <location>
        <begin position="1"/>
        <end position="23"/>
    </location>
</feature>
<proteinExistence type="predicted"/>
<feature type="domain" description="Winged helix-turn helix" evidence="2">
    <location>
        <begin position="111"/>
        <end position="169"/>
    </location>
</feature>
<evidence type="ECO:0000259" key="2">
    <source>
        <dbReference type="Pfam" id="PF13592"/>
    </source>
</evidence>
<keyword evidence="4" id="KW-1185">Reference proteome</keyword>
<name>A0ABP4CBG5_9ACTN</name>
<feature type="region of interest" description="Disordered" evidence="1">
    <location>
        <begin position="186"/>
        <end position="223"/>
    </location>
</feature>
<dbReference type="Proteomes" id="UP001500665">
    <property type="component" value="Unassembled WGS sequence"/>
</dbReference>
<dbReference type="InterPro" id="IPR009057">
    <property type="entry name" value="Homeodomain-like_sf"/>
</dbReference>
<evidence type="ECO:0000256" key="1">
    <source>
        <dbReference type="SAM" id="MobiDB-lite"/>
    </source>
</evidence>
<dbReference type="SUPFAM" id="SSF46689">
    <property type="entry name" value="Homeodomain-like"/>
    <property type="match status" value="1"/>
</dbReference>
<dbReference type="EMBL" id="BAAAHH010000032">
    <property type="protein sequence ID" value="GAA0963905.1"/>
    <property type="molecule type" value="Genomic_DNA"/>
</dbReference>
<sequence>MGGMPWSGGLRRGMGYSDGGGLSERGRTRHELVRMQAAQMFEQDVRPSRVAEVLRVSVKSACAWHRAWQAGGADALVSKGPAGQTCRLDQTRLQRLEAELDAVPAAHGWADQRWTLDRVAALIGELFGVYYTQKGISVLLHRLGWSPQVSAHRAIERHQEAIDTWVKETWPASKDGGLGRVGLFRRRGRPDSETAPSAHLVPAGPHPGHASAGQGVGESSDRGLGVLPAGPPLLISRAMRRHLADREWLTAYRPTHPNSTPPRAPGPT</sequence>
<dbReference type="InterPro" id="IPR025959">
    <property type="entry name" value="Winged_HTH_dom"/>
</dbReference>
<dbReference type="Pfam" id="PF13592">
    <property type="entry name" value="HTH_33"/>
    <property type="match status" value="1"/>
</dbReference>
<organism evidence="3 4">
    <name type="scientific">Actinocorallia libanotica</name>
    <dbReference type="NCBI Taxonomy" id="46162"/>
    <lineage>
        <taxon>Bacteria</taxon>
        <taxon>Bacillati</taxon>
        <taxon>Actinomycetota</taxon>
        <taxon>Actinomycetes</taxon>
        <taxon>Streptosporangiales</taxon>
        <taxon>Thermomonosporaceae</taxon>
        <taxon>Actinocorallia</taxon>
    </lineage>
</organism>
<feature type="compositionally biased region" description="Pro residues" evidence="1">
    <location>
        <begin position="259"/>
        <end position="268"/>
    </location>
</feature>
<dbReference type="Pfam" id="PF13384">
    <property type="entry name" value="HTH_23"/>
    <property type="match status" value="1"/>
</dbReference>
<evidence type="ECO:0000313" key="3">
    <source>
        <dbReference type="EMBL" id="GAA0963905.1"/>
    </source>
</evidence>
<accession>A0ABP4CBG5</accession>
<feature type="region of interest" description="Disordered" evidence="1">
    <location>
        <begin position="248"/>
        <end position="268"/>
    </location>
</feature>
<reference evidence="4" key="1">
    <citation type="journal article" date="2019" name="Int. J. Syst. Evol. Microbiol.">
        <title>The Global Catalogue of Microorganisms (GCM) 10K type strain sequencing project: providing services to taxonomists for standard genome sequencing and annotation.</title>
        <authorList>
            <consortium name="The Broad Institute Genomics Platform"/>
            <consortium name="The Broad Institute Genome Sequencing Center for Infectious Disease"/>
            <person name="Wu L."/>
            <person name="Ma J."/>
        </authorList>
    </citation>
    <scope>NUCLEOTIDE SEQUENCE [LARGE SCALE GENOMIC DNA]</scope>
    <source>
        <strain evidence="4">JCM 10696</strain>
    </source>
</reference>
<gene>
    <name evidence="3" type="ORF">GCM10009550_60510</name>
</gene>
<comment type="caution">
    <text evidence="3">The sequence shown here is derived from an EMBL/GenBank/DDBJ whole genome shotgun (WGS) entry which is preliminary data.</text>
</comment>
<protein>
    <recommendedName>
        <fullName evidence="2">Winged helix-turn helix domain-containing protein</fullName>
    </recommendedName>
</protein>
<evidence type="ECO:0000313" key="4">
    <source>
        <dbReference type="Proteomes" id="UP001500665"/>
    </source>
</evidence>